<dbReference type="Pfam" id="PF04672">
    <property type="entry name" value="Methyltransf_19"/>
    <property type="match status" value="1"/>
</dbReference>
<keyword evidence="2" id="KW-1185">Reference proteome</keyword>
<accession>A0ABV3GWV2</accession>
<dbReference type="InterPro" id="IPR029063">
    <property type="entry name" value="SAM-dependent_MTases_sf"/>
</dbReference>
<protein>
    <submittedName>
        <fullName evidence="1">SAM-dependent methyltransferase</fullName>
        <ecNumber evidence="1">2.1.1.-</ecNumber>
    </submittedName>
</protein>
<dbReference type="Proteomes" id="UP001552427">
    <property type="component" value="Unassembled WGS sequence"/>
</dbReference>
<dbReference type="InterPro" id="IPR006764">
    <property type="entry name" value="SAM_dep_MeTrfase_SAV2177_type"/>
</dbReference>
<comment type="caution">
    <text evidence="1">The sequence shown here is derived from an EMBL/GenBank/DDBJ whole genome shotgun (WGS) entry which is preliminary data.</text>
</comment>
<evidence type="ECO:0000313" key="1">
    <source>
        <dbReference type="EMBL" id="MEV4284763.1"/>
    </source>
</evidence>
<dbReference type="GO" id="GO:0008168">
    <property type="term" value="F:methyltransferase activity"/>
    <property type="evidence" value="ECO:0007669"/>
    <property type="project" value="UniProtKB-KW"/>
</dbReference>
<reference evidence="1 2" key="1">
    <citation type="submission" date="2024-06" db="EMBL/GenBank/DDBJ databases">
        <title>The Natural Products Discovery Center: Release of the First 8490 Sequenced Strains for Exploring Actinobacteria Biosynthetic Diversity.</title>
        <authorList>
            <person name="Kalkreuter E."/>
            <person name="Kautsar S.A."/>
            <person name="Yang D."/>
            <person name="Bader C.D."/>
            <person name="Teijaro C.N."/>
            <person name="Fluegel L."/>
            <person name="Davis C.M."/>
            <person name="Simpson J.R."/>
            <person name="Lauterbach L."/>
            <person name="Steele A.D."/>
            <person name="Gui C."/>
            <person name="Meng S."/>
            <person name="Li G."/>
            <person name="Viehrig K."/>
            <person name="Ye F."/>
            <person name="Su P."/>
            <person name="Kiefer A.F."/>
            <person name="Nichols A."/>
            <person name="Cepeda A.J."/>
            <person name="Yan W."/>
            <person name="Fan B."/>
            <person name="Jiang Y."/>
            <person name="Adhikari A."/>
            <person name="Zheng C.-J."/>
            <person name="Schuster L."/>
            <person name="Cowan T.M."/>
            <person name="Smanski M.J."/>
            <person name="Chevrette M.G."/>
            <person name="De Carvalho L.P.S."/>
            <person name="Shen B."/>
        </authorList>
    </citation>
    <scope>NUCLEOTIDE SEQUENCE [LARGE SCALE GENOMIC DNA]</scope>
    <source>
        <strain evidence="1 2">NPDC049574</strain>
    </source>
</reference>
<dbReference type="GO" id="GO:0032259">
    <property type="term" value="P:methylation"/>
    <property type="evidence" value="ECO:0007669"/>
    <property type="project" value="UniProtKB-KW"/>
</dbReference>
<keyword evidence="1" id="KW-0808">Transferase</keyword>
<sequence length="275" mass="28941">MSEHDVRAEIDTTVPHSARVWNFLLGGSDNFDVDREAGRTLLRLFPDFAAVARTQRAFLIRAVRHLVLEAGIRQFLDIGSGLPTADNTHEVAQALAPGSRVVYVDHDPIVLAHARALLAGATEGTTEGATDYVHADVRDTGLILEQAARTLDLSQPVALMMLSVAGQLTDDDAPEDVVARLLEPLAPGSHLVLSDGVDTNPALVEAVAAYNGSAANTYQLRDPERIAGFFAGLEPVDPGVVPTPAWRPDAGAGEPPEGTGVVSAVCGVARKPAPA</sequence>
<dbReference type="PIRSF" id="PIRSF017393">
    <property type="entry name" value="MTase_SAV2177"/>
    <property type="match status" value="1"/>
</dbReference>
<dbReference type="EMBL" id="JBFARM010000002">
    <property type="protein sequence ID" value="MEV4284763.1"/>
    <property type="molecule type" value="Genomic_DNA"/>
</dbReference>
<name>A0ABV3GWV2_9ACTN</name>
<evidence type="ECO:0000313" key="2">
    <source>
        <dbReference type="Proteomes" id="UP001552427"/>
    </source>
</evidence>
<keyword evidence="1" id="KW-0489">Methyltransferase</keyword>
<dbReference type="RefSeq" id="WP_364445197.1">
    <property type="nucleotide sequence ID" value="NZ_JBFARM010000002.1"/>
</dbReference>
<dbReference type="Gene3D" id="3.40.50.150">
    <property type="entry name" value="Vaccinia Virus protein VP39"/>
    <property type="match status" value="1"/>
</dbReference>
<dbReference type="EC" id="2.1.1.-" evidence="1"/>
<proteinExistence type="predicted"/>
<dbReference type="SUPFAM" id="SSF53335">
    <property type="entry name" value="S-adenosyl-L-methionine-dependent methyltransferases"/>
    <property type="match status" value="1"/>
</dbReference>
<gene>
    <name evidence="1" type="ORF">AB0K40_04610</name>
</gene>
<organism evidence="1 2">
    <name type="scientific">Nonomuraea bangladeshensis</name>
    <dbReference type="NCBI Taxonomy" id="404385"/>
    <lineage>
        <taxon>Bacteria</taxon>
        <taxon>Bacillati</taxon>
        <taxon>Actinomycetota</taxon>
        <taxon>Actinomycetes</taxon>
        <taxon>Streptosporangiales</taxon>
        <taxon>Streptosporangiaceae</taxon>
        <taxon>Nonomuraea</taxon>
    </lineage>
</organism>